<dbReference type="Proteomes" id="UP001059041">
    <property type="component" value="Linkage Group LG20"/>
</dbReference>
<protein>
    <recommendedName>
        <fullName evidence="4">Secreted protein</fullName>
    </recommendedName>
</protein>
<gene>
    <name evidence="2" type="ORF">IRJ41_001735</name>
</gene>
<keyword evidence="3" id="KW-1185">Reference proteome</keyword>
<sequence>MRFGLCATYVTRPFLSIVVLTALFSSRQRNRFETTNNACGLTRSLCSVQEQDNIEARGTSVCMAALCPRVWINSQSMMVTYDTPR</sequence>
<reference evidence="2" key="1">
    <citation type="submission" date="2021-02" db="EMBL/GenBank/DDBJ databases">
        <title>Comparative genomics reveals that relaxation of natural selection precedes convergent phenotypic evolution of cavefish.</title>
        <authorList>
            <person name="Peng Z."/>
        </authorList>
    </citation>
    <scope>NUCLEOTIDE SEQUENCE</scope>
    <source>
        <tissue evidence="2">Muscle</tissue>
    </source>
</reference>
<feature type="signal peptide" evidence="1">
    <location>
        <begin position="1"/>
        <end position="21"/>
    </location>
</feature>
<dbReference type="AlphaFoldDB" id="A0A9W7TD72"/>
<comment type="caution">
    <text evidence="2">The sequence shown here is derived from an EMBL/GenBank/DDBJ whole genome shotgun (WGS) entry which is preliminary data.</text>
</comment>
<evidence type="ECO:0000313" key="2">
    <source>
        <dbReference type="EMBL" id="KAI7794804.1"/>
    </source>
</evidence>
<keyword evidence="1" id="KW-0732">Signal</keyword>
<proteinExistence type="predicted"/>
<evidence type="ECO:0008006" key="4">
    <source>
        <dbReference type="Google" id="ProtNLM"/>
    </source>
</evidence>
<organism evidence="2 3">
    <name type="scientific">Triplophysa rosa</name>
    <name type="common">Cave loach</name>
    <dbReference type="NCBI Taxonomy" id="992332"/>
    <lineage>
        <taxon>Eukaryota</taxon>
        <taxon>Metazoa</taxon>
        <taxon>Chordata</taxon>
        <taxon>Craniata</taxon>
        <taxon>Vertebrata</taxon>
        <taxon>Euteleostomi</taxon>
        <taxon>Actinopterygii</taxon>
        <taxon>Neopterygii</taxon>
        <taxon>Teleostei</taxon>
        <taxon>Ostariophysi</taxon>
        <taxon>Cypriniformes</taxon>
        <taxon>Nemacheilidae</taxon>
        <taxon>Triplophysa</taxon>
    </lineage>
</organism>
<name>A0A9W7TD72_TRIRA</name>
<dbReference type="EMBL" id="JAFHDT010000020">
    <property type="protein sequence ID" value="KAI7794804.1"/>
    <property type="molecule type" value="Genomic_DNA"/>
</dbReference>
<evidence type="ECO:0000256" key="1">
    <source>
        <dbReference type="SAM" id="SignalP"/>
    </source>
</evidence>
<evidence type="ECO:0000313" key="3">
    <source>
        <dbReference type="Proteomes" id="UP001059041"/>
    </source>
</evidence>
<feature type="chain" id="PRO_5040916884" description="Secreted protein" evidence="1">
    <location>
        <begin position="22"/>
        <end position="85"/>
    </location>
</feature>
<accession>A0A9W7TD72</accession>